<organism evidence="3 4">
    <name type="scientific">Kineothrix sedimenti</name>
    <dbReference type="NCBI Taxonomy" id="3123317"/>
    <lineage>
        <taxon>Bacteria</taxon>
        <taxon>Bacillati</taxon>
        <taxon>Bacillota</taxon>
        <taxon>Clostridia</taxon>
        <taxon>Lachnospirales</taxon>
        <taxon>Lachnospiraceae</taxon>
        <taxon>Kineothrix</taxon>
    </lineage>
</organism>
<protein>
    <submittedName>
        <fullName evidence="3">Uncharacterized protein</fullName>
    </submittedName>
</protein>
<feature type="region of interest" description="Disordered" evidence="1">
    <location>
        <begin position="197"/>
        <end position="259"/>
    </location>
</feature>
<sequence>MLEVFLEHKLLCGAFLILLLLSIICQIMIGAIYQKMIKETDNMSSTNNKFLKQCKLKFANCYKLNEGVSNIPIFVDKFISKVSFMGISLTGFKHLSGQLMLLSIVAAGAGACREIVRGETVGKVLPYYIISFLGLYVFFSISGLVDIQGKRERLKINLVDYLENHMANKLRQSAIDWAEIIGGEKADNAGAVKEAEKADKLEKSSAETKSSLETKRDIEAMREEIGLAPRRKEQEPEWKSKMEEGKPQPFRKEEKKTIFSHQEKQELEELLREFFV</sequence>
<keyword evidence="2" id="KW-1133">Transmembrane helix</keyword>
<dbReference type="RefSeq" id="WP_342757646.1">
    <property type="nucleotide sequence ID" value="NZ_CP146256.1"/>
</dbReference>
<name>A0ABZ3EUZ1_9FIRM</name>
<keyword evidence="4" id="KW-1185">Reference proteome</keyword>
<keyword evidence="2" id="KW-0472">Membrane</keyword>
<feature type="transmembrane region" description="Helical" evidence="2">
    <location>
        <begin position="12"/>
        <end position="33"/>
    </location>
</feature>
<dbReference type="EMBL" id="CP146256">
    <property type="protein sequence ID" value="XAH74051.1"/>
    <property type="molecule type" value="Genomic_DNA"/>
</dbReference>
<gene>
    <name evidence="3" type="ORF">V6984_21535</name>
</gene>
<dbReference type="Proteomes" id="UP001451571">
    <property type="component" value="Chromosome"/>
</dbReference>
<feature type="transmembrane region" description="Helical" evidence="2">
    <location>
        <begin position="128"/>
        <end position="147"/>
    </location>
</feature>
<keyword evidence="2" id="KW-0812">Transmembrane</keyword>
<accession>A0ABZ3EUZ1</accession>
<evidence type="ECO:0000313" key="3">
    <source>
        <dbReference type="EMBL" id="XAH74051.1"/>
    </source>
</evidence>
<evidence type="ECO:0000256" key="2">
    <source>
        <dbReference type="SAM" id="Phobius"/>
    </source>
</evidence>
<proteinExistence type="predicted"/>
<reference evidence="3 4" key="1">
    <citation type="submission" date="2024-02" db="EMBL/GenBank/DDBJ databases">
        <title>Bacterial strain from lacustrine sediment.</title>
        <authorList>
            <person name="Petit C."/>
            <person name="Fadhlaoui K."/>
        </authorList>
    </citation>
    <scope>NUCLEOTIDE SEQUENCE [LARGE SCALE GENOMIC DNA]</scope>
    <source>
        <strain evidence="3 4">IPX-CK</strain>
    </source>
</reference>
<evidence type="ECO:0000256" key="1">
    <source>
        <dbReference type="SAM" id="MobiDB-lite"/>
    </source>
</evidence>
<evidence type="ECO:0000313" key="4">
    <source>
        <dbReference type="Proteomes" id="UP001451571"/>
    </source>
</evidence>